<name>A0A0H2RSE6_9AGAM</name>
<keyword evidence="3" id="KW-1185">Reference proteome</keyword>
<evidence type="ECO:0000256" key="1">
    <source>
        <dbReference type="SAM" id="MobiDB-lite"/>
    </source>
</evidence>
<proteinExistence type="predicted"/>
<organism evidence="2 3">
    <name type="scientific">Schizopora paradoxa</name>
    <dbReference type="NCBI Taxonomy" id="27342"/>
    <lineage>
        <taxon>Eukaryota</taxon>
        <taxon>Fungi</taxon>
        <taxon>Dikarya</taxon>
        <taxon>Basidiomycota</taxon>
        <taxon>Agaricomycotina</taxon>
        <taxon>Agaricomycetes</taxon>
        <taxon>Hymenochaetales</taxon>
        <taxon>Schizoporaceae</taxon>
        <taxon>Schizopora</taxon>
    </lineage>
</organism>
<feature type="region of interest" description="Disordered" evidence="1">
    <location>
        <begin position="427"/>
        <end position="455"/>
    </location>
</feature>
<dbReference type="OrthoDB" id="3226552at2759"/>
<evidence type="ECO:0000313" key="3">
    <source>
        <dbReference type="Proteomes" id="UP000053477"/>
    </source>
</evidence>
<dbReference type="EMBL" id="KQ085979">
    <property type="protein sequence ID" value="KLO12383.1"/>
    <property type="molecule type" value="Genomic_DNA"/>
</dbReference>
<feature type="region of interest" description="Disordered" evidence="1">
    <location>
        <begin position="552"/>
        <end position="613"/>
    </location>
</feature>
<sequence length="723" mass="79639">MAIAAGPAVDSRRRDIESMDNSLDSLEQKIRLEMGMFGRTFSSASSETVVDDRREFTTRPLFIPSKAFDNLSSSDVEFRRGDFEDTKVQLRWSQVIPPETGLTFAAVWDPEDGMITFSPPALSSCSHEESKLGATFAGAPDDSPVDVSVRGLESRSQILLLDPNTYCGGVSPAPDTALLAYRKEFCPAISTGNLDGQFLSDESAGHFVPSVSELGLSDVPCRSSAGTSGILDNFLRPVSKTQIQLLQLRPTGRVQPAIPVQHSRSNRYKFIHRNAAVVQGRPNESKISMHSPQHHNDKVSTATPRVLGSVFDGSFWNRSVPVLNLHLDDLGDVRDYATLDLRHELREDGTLGDLEDGQEVYLELDYHVDPGMANMKSAFSWSSTSTSRYIDVQTFLDTATTPVPLGNGGLEDEERFASVLAEWVSVEPPSPPSGAWRREQPSPPSQRKLHKPKPIIIPRHNPIHGYYYLMQSQDACHCEDRPPVNNPAPASEVLARQSYNHQWGTASQYASSTSRNLTEGRPDPGAGHTETKPRTVCKGDIFDVLKGVKSAMPWQARQSRRTGAPSHERKFHISRPMELQSKRSRSHSRSKSSQTHSSSRNHSTTDFFVDVPPREVPPLPPLPAGLAKAAADAKTCPVPAESRGRSRSVRDTADAPLSCKVTHGEHHKASNWTRRALGVAKLPYSHSRAHRKACSDGDVVLVQMSVKEDAWVNLDIMPPTTTK</sequence>
<feature type="compositionally biased region" description="Low complexity" evidence="1">
    <location>
        <begin position="591"/>
        <end position="605"/>
    </location>
</feature>
<feature type="region of interest" description="Disordered" evidence="1">
    <location>
        <begin position="505"/>
        <end position="535"/>
    </location>
</feature>
<dbReference type="Proteomes" id="UP000053477">
    <property type="component" value="Unassembled WGS sequence"/>
</dbReference>
<protein>
    <submittedName>
        <fullName evidence="2">Uncharacterized protein</fullName>
    </submittedName>
</protein>
<reference evidence="2 3" key="1">
    <citation type="submission" date="2015-04" db="EMBL/GenBank/DDBJ databases">
        <title>Complete genome sequence of Schizopora paradoxa KUC8140, a cosmopolitan wood degrader in East Asia.</title>
        <authorList>
            <consortium name="DOE Joint Genome Institute"/>
            <person name="Min B."/>
            <person name="Park H."/>
            <person name="Jang Y."/>
            <person name="Kim J.-J."/>
            <person name="Kim K.H."/>
            <person name="Pangilinan J."/>
            <person name="Lipzen A."/>
            <person name="Riley R."/>
            <person name="Grigoriev I.V."/>
            <person name="Spatafora J.W."/>
            <person name="Choi I.-G."/>
        </authorList>
    </citation>
    <scope>NUCLEOTIDE SEQUENCE [LARGE SCALE GENOMIC DNA]</scope>
    <source>
        <strain evidence="2 3">KUC8140</strain>
    </source>
</reference>
<dbReference type="InParanoid" id="A0A0H2RSE6"/>
<feature type="compositionally biased region" description="Polar residues" evidence="1">
    <location>
        <begin position="505"/>
        <end position="517"/>
    </location>
</feature>
<accession>A0A0H2RSE6</accession>
<evidence type="ECO:0000313" key="2">
    <source>
        <dbReference type="EMBL" id="KLO12383.1"/>
    </source>
</evidence>
<gene>
    <name evidence="2" type="ORF">SCHPADRAFT_422680</name>
</gene>
<dbReference type="AlphaFoldDB" id="A0A0H2RSE6"/>